<keyword evidence="3" id="KW-0808">Transferase</keyword>
<keyword evidence="9" id="KW-0472">Membrane</keyword>
<dbReference type="SUPFAM" id="SSF56112">
    <property type="entry name" value="Protein kinase-like (PK-like)"/>
    <property type="match status" value="1"/>
</dbReference>
<dbReference type="Pfam" id="PF00069">
    <property type="entry name" value="Pkinase"/>
    <property type="match status" value="2"/>
</dbReference>
<evidence type="ECO:0000256" key="9">
    <source>
        <dbReference type="SAM" id="Phobius"/>
    </source>
</evidence>
<evidence type="ECO:0000256" key="3">
    <source>
        <dbReference type="ARBA" id="ARBA00022679"/>
    </source>
</evidence>
<keyword evidence="9" id="KW-0812">Transmembrane</keyword>
<dbReference type="Proteomes" id="UP001378960">
    <property type="component" value="Unassembled WGS sequence"/>
</dbReference>
<dbReference type="InterPro" id="IPR008271">
    <property type="entry name" value="Ser/Thr_kinase_AS"/>
</dbReference>
<reference evidence="11 12" key="1">
    <citation type="journal article" date="2023" name="Elife">
        <title>Identification of key yeast species and microbe-microbe interactions impacting larval growth of Drosophila in the wild.</title>
        <authorList>
            <person name="Mure A."/>
            <person name="Sugiura Y."/>
            <person name="Maeda R."/>
            <person name="Honda K."/>
            <person name="Sakurai N."/>
            <person name="Takahashi Y."/>
            <person name="Watada M."/>
            <person name="Katoh T."/>
            <person name="Gotoh A."/>
            <person name="Gotoh Y."/>
            <person name="Taniguchi I."/>
            <person name="Nakamura K."/>
            <person name="Hayashi T."/>
            <person name="Katayama T."/>
            <person name="Uemura T."/>
            <person name="Hattori Y."/>
        </authorList>
    </citation>
    <scope>NUCLEOTIDE SEQUENCE [LARGE SCALE GENOMIC DNA]</scope>
    <source>
        <strain evidence="11 12">PK-24</strain>
    </source>
</reference>
<keyword evidence="12" id="KW-1185">Reference proteome</keyword>
<dbReference type="PROSITE" id="PS00108">
    <property type="entry name" value="PROTEIN_KINASE_ST"/>
    <property type="match status" value="1"/>
</dbReference>
<evidence type="ECO:0000313" key="11">
    <source>
        <dbReference type="EMBL" id="GMM44813.1"/>
    </source>
</evidence>
<comment type="catalytic activity">
    <reaction evidence="7">
        <text>L-threonyl-[protein] + ATP = O-phospho-L-threonyl-[protein] + ADP + H(+)</text>
        <dbReference type="Rhea" id="RHEA:46608"/>
        <dbReference type="Rhea" id="RHEA-COMP:11060"/>
        <dbReference type="Rhea" id="RHEA-COMP:11605"/>
        <dbReference type="ChEBI" id="CHEBI:15378"/>
        <dbReference type="ChEBI" id="CHEBI:30013"/>
        <dbReference type="ChEBI" id="CHEBI:30616"/>
        <dbReference type="ChEBI" id="CHEBI:61977"/>
        <dbReference type="ChEBI" id="CHEBI:456216"/>
        <dbReference type="EC" id="2.7.11.1"/>
    </reaction>
</comment>
<dbReference type="InterPro" id="IPR011009">
    <property type="entry name" value="Kinase-like_dom_sf"/>
</dbReference>
<dbReference type="AlphaFoldDB" id="A0AAV5R0S5"/>
<evidence type="ECO:0000256" key="2">
    <source>
        <dbReference type="ARBA" id="ARBA00022527"/>
    </source>
</evidence>
<evidence type="ECO:0000256" key="1">
    <source>
        <dbReference type="ARBA" id="ARBA00012513"/>
    </source>
</evidence>
<name>A0AAV5R0S5_PICKL</name>
<evidence type="ECO:0000256" key="5">
    <source>
        <dbReference type="ARBA" id="ARBA00022777"/>
    </source>
</evidence>
<evidence type="ECO:0000256" key="4">
    <source>
        <dbReference type="ARBA" id="ARBA00022741"/>
    </source>
</evidence>
<sequence>MSNAPSSAGSSVISGSDRKRRNKYRDYSYLTSTNLIYRDQLPPQYTLPTLVGVPAPDLRGLNTIDNEEQIPDLDFREAVKKFNKNYNSSDNLKLRKTYSENELSKYDFISGRRKSVTLYNDEGIELTCNLRKKGEDTTESSTFWEFHQKYSKEEVFDEYIPTLNQFNLKKFGIDEHVVVDDDYDDKFEKKEIVKIESKKRKSHISDAFERNHEFKKEKLLQQDESSIFGVAPECAIEPINIENVQKNTIDMTEIKADFTISEFFPVSDECFKIAGSPERDTDRSVLSSIPKHFYSLSFSNRKKVLSTLLPDDLRGDTNYKEHISKILRKNSASFSNPNSSTSLEMFAPDRRRDLRPKENENKLGSIILNKWRLGRVFNNGSFGIIRECFDVNDYDNVKAVKIIPVKKDQTKLFNSKPEIKIWSVLSDPTIVPLLDVKITPEFVFMIMQLYNEGSLFDKVKSWETQNVCLNDRIDDIFQYSETIAKGLKYLHGRGLHHGDVKLENCLLDNNKPKLCDFGTTNFDFNVLDDSTLDISKKFKQYLPTKLTKSITDELNKALSEMKQISSEASYIDTTNSVSSSFAGSASVKSNYGLNLSTDTIGRTHTNGNDSNVAHLNEMNIGSLPYAAPELLKPCPIPLDKSADIWAFGVLVYTLIVLKLPFWHIYEPRLKLKIMEGNWETEEWKNCMEFESENNAKLRTLNEIIKGCLCERNVRYDVFQINEIFTKAVK</sequence>
<dbReference type="GO" id="GO:0004674">
    <property type="term" value="F:protein serine/threonine kinase activity"/>
    <property type="evidence" value="ECO:0007669"/>
    <property type="project" value="UniProtKB-KW"/>
</dbReference>
<gene>
    <name evidence="11" type="ORF">DAPK24_013880</name>
</gene>
<keyword evidence="9" id="KW-1133">Transmembrane helix</keyword>
<evidence type="ECO:0000259" key="10">
    <source>
        <dbReference type="PROSITE" id="PS50011"/>
    </source>
</evidence>
<organism evidence="11 12">
    <name type="scientific">Pichia kluyveri</name>
    <name type="common">Yeast</name>
    <dbReference type="NCBI Taxonomy" id="36015"/>
    <lineage>
        <taxon>Eukaryota</taxon>
        <taxon>Fungi</taxon>
        <taxon>Dikarya</taxon>
        <taxon>Ascomycota</taxon>
        <taxon>Saccharomycotina</taxon>
        <taxon>Pichiomycetes</taxon>
        <taxon>Pichiales</taxon>
        <taxon>Pichiaceae</taxon>
        <taxon>Pichia</taxon>
    </lineage>
</organism>
<dbReference type="EMBL" id="BTGB01000001">
    <property type="protein sequence ID" value="GMM44813.1"/>
    <property type="molecule type" value="Genomic_DNA"/>
</dbReference>
<dbReference type="GO" id="GO:0005524">
    <property type="term" value="F:ATP binding"/>
    <property type="evidence" value="ECO:0007669"/>
    <property type="project" value="UniProtKB-KW"/>
</dbReference>
<evidence type="ECO:0000256" key="8">
    <source>
        <dbReference type="ARBA" id="ARBA00048679"/>
    </source>
</evidence>
<dbReference type="InterPro" id="IPR000719">
    <property type="entry name" value="Prot_kinase_dom"/>
</dbReference>
<protein>
    <recommendedName>
        <fullName evidence="1">non-specific serine/threonine protein kinase</fullName>
        <ecNumber evidence="1">2.7.11.1</ecNumber>
    </recommendedName>
</protein>
<proteinExistence type="predicted"/>
<dbReference type="PANTHER" id="PTHR24343:SF572">
    <property type="entry name" value="FATTY ACYL-COA SYNTHETASE AND RNA PROCESSING-ASSOCIATED KINASE 1-RELATED"/>
    <property type="match status" value="1"/>
</dbReference>
<keyword evidence="4" id="KW-0547">Nucleotide-binding</keyword>
<keyword evidence="5 11" id="KW-0418">Kinase</keyword>
<feature type="transmembrane region" description="Helical" evidence="9">
    <location>
        <begin position="644"/>
        <end position="665"/>
    </location>
</feature>
<evidence type="ECO:0000313" key="12">
    <source>
        <dbReference type="Proteomes" id="UP001378960"/>
    </source>
</evidence>
<feature type="domain" description="Protein kinase" evidence="10">
    <location>
        <begin position="371"/>
        <end position="724"/>
    </location>
</feature>
<accession>A0AAV5R0S5</accession>
<evidence type="ECO:0000256" key="7">
    <source>
        <dbReference type="ARBA" id="ARBA00047899"/>
    </source>
</evidence>
<dbReference type="PROSITE" id="PS50011">
    <property type="entry name" value="PROTEIN_KINASE_DOM"/>
    <property type="match status" value="1"/>
</dbReference>
<keyword evidence="6" id="KW-0067">ATP-binding</keyword>
<keyword evidence="2" id="KW-0723">Serine/threonine-protein kinase</keyword>
<comment type="catalytic activity">
    <reaction evidence="8">
        <text>L-seryl-[protein] + ATP = O-phospho-L-seryl-[protein] + ADP + H(+)</text>
        <dbReference type="Rhea" id="RHEA:17989"/>
        <dbReference type="Rhea" id="RHEA-COMP:9863"/>
        <dbReference type="Rhea" id="RHEA-COMP:11604"/>
        <dbReference type="ChEBI" id="CHEBI:15378"/>
        <dbReference type="ChEBI" id="CHEBI:29999"/>
        <dbReference type="ChEBI" id="CHEBI:30616"/>
        <dbReference type="ChEBI" id="CHEBI:83421"/>
        <dbReference type="ChEBI" id="CHEBI:456216"/>
        <dbReference type="EC" id="2.7.11.1"/>
    </reaction>
</comment>
<comment type="caution">
    <text evidence="11">The sequence shown here is derived from an EMBL/GenBank/DDBJ whole genome shotgun (WGS) entry which is preliminary data.</text>
</comment>
<dbReference type="Gene3D" id="1.10.510.10">
    <property type="entry name" value="Transferase(Phosphotransferase) domain 1"/>
    <property type="match status" value="1"/>
</dbReference>
<dbReference type="PANTHER" id="PTHR24343">
    <property type="entry name" value="SERINE/THREONINE KINASE"/>
    <property type="match status" value="1"/>
</dbReference>
<dbReference type="SMART" id="SM00220">
    <property type="entry name" value="S_TKc"/>
    <property type="match status" value="1"/>
</dbReference>
<dbReference type="GO" id="GO:0005938">
    <property type="term" value="C:cell cortex"/>
    <property type="evidence" value="ECO:0007669"/>
    <property type="project" value="TreeGrafter"/>
</dbReference>
<evidence type="ECO:0000256" key="6">
    <source>
        <dbReference type="ARBA" id="ARBA00022840"/>
    </source>
</evidence>
<dbReference type="Gene3D" id="3.30.200.20">
    <property type="entry name" value="Phosphorylase Kinase, domain 1"/>
    <property type="match status" value="1"/>
</dbReference>
<dbReference type="EC" id="2.7.11.1" evidence="1"/>